<dbReference type="AlphaFoldDB" id="A0AAJ8DYB4"/>
<protein>
    <submittedName>
        <fullName evidence="2">Uncharacterized protein</fullName>
    </submittedName>
</protein>
<reference evidence="2" key="1">
    <citation type="submission" date="2025-02" db="EMBL/GenBank/DDBJ databases">
        <authorList>
            <consortium name="NCBI Genome Project"/>
        </authorList>
    </citation>
    <scope>NUCLEOTIDE SEQUENCE</scope>
</reference>
<sequence>MATVVICSWGDRMLKITVDDDDNTREAIDRIHPQTRLRPGKKPKQSTAHERSDHTQRKKVGHALAQQQSTPSRNAGADDPGPDDLALGMNKCNVTTSGTGLRGVDGQTGKMAVFEGAELERCLCLTLPCSRLIRAVGSFCLVWSVGV</sequence>
<dbReference type="KEGG" id="ang:An02g12300"/>
<organism evidence="2">
    <name type="scientific">Aspergillus niger</name>
    <dbReference type="NCBI Taxonomy" id="5061"/>
    <lineage>
        <taxon>Eukaryota</taxon>
        <taxon>Fungi</taxon>
        <taxon>Dikarya</taxon>
        <taxon>Ascomycota</taxon>
        <taxon>Pezizomycotina</taxon>
        <taxon>Eurotiomycetes</taxon>
        <taxon>Eurotiomycetidae</taxon>
        <taxon>Eurotiales</taxon>
        <taxon>Aspergillaceae</taxon>
        <taxon>Aspergillus</taxon>
        <taxon>Aspergillus subgen. Circumdati</taxon>
    </lineage>
</organism>
<dbReference type="VEuPathDB" id="FungiDB:An02g12300"/>
<accession>A0AAJ8DYB4</accession>
<gene>
    <name evidence="2" type="ORF">An02g12300</name>
</gene>
<feature type="region of interest" description="Disordered" evidence="1">
    <location>
        <begin position="25"/>
        <end position="91"/>
    </location>
</feature>
<feature type="compositionally biased region" description="Basic residues" evidence="1">
    <location>
        <begin position="33"/>
        <end position="44"/>
    </location>
</feature>
<reference evidence="2" key="2">
    <citation type="submission" date="2025-08" db="UniProtKB">
        <authorList>
            <consortium name="RefSeq"/>
        </authorList>
    </citation>
    <scope>IDENTIFICATION</scope>
</reference>
<dbReference type="GeneID" id="84590508"/>
<name>A0AAJ8DYB4_ASPNG</name>
<proteinExistence type="predicted"/>
<feature type="compositionally biased region" description="Low complexity" evidence="1">
    <location>
        <begin position="75"/>
        <end position="88"/>
    </location>
</feature>
<dbReference type="RefSeq" id="XP_059600109.1">
    <property type="nucleotide sequence ID" value="XM_059746678.1"/>
</dbReference>
<evidence type="ECO:0000256" key="1">
    <source>
        <dbReference type="SAM" id="MobiDB-lite"/>
    </source>
</evidence>
<evidence type="ECO:0000313" key="2">
    <source>
        <dbReference type="RefSeq" id="XP_059600109.1"/>
    </source>
</evidence>